<reference evidence="1" key="1">
    <citation type="submission" date="2014-11" db="EMBL/GenBank/DDBJ databases">
        <authorList>
            <person name="Amaro Gonzalez C."/>
        </authorList>
    </citation>
    <scope>NUCLEOTIDE SEQUENCE</scope>
</reference>
<sequence>MLNSVLYSLLHRKMPGCGEIKSCSVTIVLVI</sequence>
<reference evidence="1" key="2">
    <citation type="journal article" date="2015" name="Fish Shellfish Immunol.">
        <title>Early steps in the European eel (Anguilla anguilla)-Vibrio vulnificus interaction in the gills: Role of the RtxA13 toxin.</title>
        <authorList>
            <person name="Callol A."/>
            <person name="Pajuelo D."/>
            <person name="Ebbesson L."/>
            <person name="Teles M."/>
            <person name="MacKenzie S."/>
            <person name="Amaro C."/>
        </authorList>
    </citation>
    <scope>NUCLEOTIDE SEQUENCE</scope>
</reference>
<dbReference type="EMBL" id="GBXM01101513">
    <property type="protein sequence ID" value="JAH07064.1"/>
    <property type="molecule type" value="Transcribed_RNA"/>
</dbReference>
<organism evidence="1">
    <name type="scientific">Anguilla anguilla</name>
    <name type="common">European freshwater eel</name>
    <name type="synonym">Muraena anguilla</name>
    <dbReference type="NCBI Taxonomy" id="7936"/>
    <lineage>
        <taxon>Eukaryota</taxon>
        <taxon>Metazoa</taxon>
        <taxon>Chordata</taxon>
        <taxon>Craniata</taxon>
        <taxon>Vertebrata</taxon>
        <taxon>Euteleostomi</taxon>
        <taxon>Actinopterygii</taxon>
        <taxon>Neopterygii</taxon>
        <taxon>Teleostei</taxon>
        <taxon>Anguilliformes</taxon>
        <taxon>Anguillidae</taxon>
        <taxon>Anguilla</taxon>
    </lineage>
</organism>
<accession>A0A0E9PRC8</accession>
<evidence type="ECO:0000313" key="1">
    <source>
        <dbReference type="EMBL" id="JAH07064.1"/>
    </source>
</evidence>
<name>A0A0E9PRC8_ANGAN</name>
<proteinExistence type="predicted"/>
<protein>
    <submittedName>
        <fullName evidence="1">Uncharacterized protein</fullName>
    </submittedName>
</protein>
<dbReference type="AlphaFoldDB" id="A0A0E9PRC8"/>